<proteinExistence type="predicted"/>
<reference evidence="1" key="1">
    <citation type="submission" date="2014-05" db="EMBL/GenBank/DDBJ databases">
        <title>The transcriptome of the halophilic microalga Tetraselmis sp. GSL018 isolated from the Great Salt Lake, Utah.</title>
        <authorList>
            <person name="Jinkerson R.E."/>
            <person name="D'Adamo S."/>
            <person name="Posewitz M.C."/>
        </authorList>
    </citation>
    <scope>NUCLEOTIDE SEQUENCE</scope>
    <source>
        <strain evidence="1">GSL018</strain>
    </source>
</reference>
<dbReference type="EMBL" id="GBEZ01021004">
    <property type="protein sequence ID" value="JAC65714.1"/>
    <property type="molecule type" value="Transcribed_RNA"/>
</dbReference>
<gene>
    <name evidence="1" type="ORF">TSPGSL018_15439</name>
</gene>
<protein>
    <submittedName>
        <fullName evidence="1">Uncharacterized protein</fullName>
    </submittedName>
</protein>
<sequence>MFLFRKWGPGVYLSTIRAEGGGRKTYFARRIKGRSSTVARSSS</sequence>
<accession>A0A061R4P8</accession>
<name>A0A061R4P8_9CHLO</name>
<dbReference type="AlphaFoldDB" id="A0A061R4P8"/>
<feature type="non-terminal residue" evidence="1">
    <location>
        <position position="43"/>
    </location>
</feature>
<organism evidence="1">
    <name type="scientific">Tetraselmis sp. GSL018</name>
    <dbReference type="NCBI Taxonomy" id="582737"/>
    <lineage>
        <taxon>Eukaryota</taxon>
        <taxon>Viridiplantae</taxon>
        <taxon>Chlorophyta</taxon>
        <taxon>core chlorophytes</taxon>
        <taxon>Chlorodendrophyceae</taxon>
        <taxon>Chlorodendrales</taxon>
        <taxon>Chlorodendraceae</taxon>
        <taxon>Tetraselmis</taxon>
    </lineage>
</organism>
<evidence type="ECO:0000313" key="1">
    <source>
        <dbReference type="EMBL" id="JAC65714.1"/>
    </source>
</evidence>